<dbReference type="Proteomes" id="UP000037035">
    <property type="component" value="Unassembled WGS sequence"/>
</dbReference>
<keyword evidence="2" id="KW-0472">Membrane</keyword>
<comment type="caution">
    <text evidence="3">The sequence shown here is derived from an EMBL/GenBank/DDBJ whole genome shotgun (WGS) entry which is preliminary data.</text>
</comment>
<keyword evidence="4" id="KW-1185">Reference proteome</keyword>
<dbReference type="EMBL" id="LAVV01007099">
    <property type="protein sequence ID" value="KNZ57119.1"/>
    <property type="molecule type" value="Genomic_DNA"/>
</dbReference>
<feature type="transmembrane region" description="Helical" evidence="2">
    <location>
        <begin position="433"/>
        <end position="450"/>
    </location>
</feature>
<evidence type="ECO:0000313" key="4">
    <source>
        <dbReference type="Proteomes" id="UP000037035"/>
    </source>
</evidence>
<dbReference type="VEuPathDB" id="FungiDB:VP01_2236g1"/>
<keyword evidence="2" id="KW-1133">Transmembrane helix</keyword>
<reference evidence="3 4" key="1">
    <citation type="submission" date="2015-08" db="EMBL/GenBank/DDBJ databases">
        <title>Next Generation Sequencing and Analysis of the Genome of Puccinia sorghi L Schw, the Causal Agent of Maize Common Rust.</title>
        <authorList>
            <person name="Rochi L."/>
            <person name="Burguener G."/>
            <person name="Darino M."/>
            <person name="Turjanski A."/>
            <person name="Kreff E."/>
            <person name="Dieguez M.J."/>
            <person name="Sacco F."/>
        </authorList>
    </citation>
    <scope>NUCLEOTIDE SEQUENCE [LARGE SCALE GENOMIC DNA]</scope>
    <source>
        <strain evidence="3 4">RO10H11247</strain>
    </source>
</reference>
<evidence type="ECO:0000256" key="2">
    <source>
        <dbReference type="SAM" id="Phobius"/>
    </source>
</evidence>
<protein>
    <submittedName>
        <fullName evidence="3">Uncharacterized protein</fullName>
    </submittedName>
</protein>
<feature type="transmembrane region" description="Helical" evidence="2">
    <location>
        <begin position="456"/>
        <end position="477"/>
    </location>
</feature>
<keyword evidence="2" id="KW-0812">Transmembrane</keyword>
<name>A0A0L6V8S9_9BASI</name>
<accession>A0A0L6V8S9</accession>
<organism evidence="3 4">
    <name type="scientific">Puccinia sorghi</name>
    <dbReference type="NCBI Taxonomy" id="27349"/>
    <lineage>
        <taxon>Eukaryota</taxon>
        <taxon>Fungi</taxon>
        <taxon>Dikarya</taxon>
        <taxon>Basidiomycota</taxon>
        <taxon>Pucciniomycotina</taxon>
        <taxon>Pucciniomycetes</taxon>
        <taxon>Pucciniales</taxon>
        <taxon>Pucciniaceae</taxon>
        <taxon>Puccinia</taxon>
    </lineage>
</organism>
<dbReference type="AlphaFoldDB" id="A0A0L6V8S9"/>
<evidence type="ECO:0000256" key="1">
    <source>
        <dbReference type="SAM" id="MobiDB-lite"/>
    </source>
</evidence>
<feature type="compositionally biased region" description="Basic and acidic residues" evidence="1">
    <location>
        <begin position="1"/>
        <end position="33"/>
    </location>
</feature>
<sequence>MQRNDGQRPEKTKKNELKNQEHKLLIRDSEKQMRGTQWSIRNATSRGGLKKEKDHFWNMIRIIIVFEYKYCNQLSVSRQGGSKQTQWSGCHPEVLREFHRWKAGGSKQKSSIFSASCWAEWNYVFSFFSSRESTGGKVILEKVLGVGGVFWRLLGRKASVNIKRFTPQYWILIFNEVIGGVYQDTGRVGCTMSERHYFVIPEEYLDHTPVSECRFSVMEVDFQVDGRGKLEINTRMIPSSYMHCKGYQKNTTTIFLRVWDSFNHAFSGVFVIFMGLYKITKWGYYVNLIFWDRISRVVSHYTSSCGRQILGARLRMVSGVLRWNMEVFVTLDGLKLLSGLFPGGNYAQQVCANTNITRPCYARLHCFEAENTALLLQECYRVGGKKTGCYTTLLWPCRIGYSLKSLDNLFCYVCYDKVVEGVFIYSRLQWMTLGYFGSGFKYLMILLIYFCHIHLFLLLFKLLIFFPATLTVSVAFLRLTEI</sequence>
<feature type="region of interest" description="Disordered" evidence="1">
    <location>
        <begin position="1"/>
        <end position="39"/>
    </location>
</feature>
<proteinExistence type="predicted"/>
<gene>
    <name evidence="3" type="ORF">VP01_2236g1</name>
</gene>
<evidence type="ECO:0000313" key="3">
    <source>
        <dbReference type="EMBL" id="KNZ57119.1"/>
    </source>
</evidence>